<comment type="caution">
    <text evidence="2">The sequence shown here is derived from an EMBL/GenBank/DDBJ whole genome shotgun (WGS) entry which is preliminary data.</text>
</comment>
<dbReference type="Pfam" id="PF17862">
    <property type="entry name" value="AAA_lid_3"/>
    <property type="match status" value="1"/>
</dbReference>
<keyword evidence="3" id="KW-1185">Reference proteome</keyword>
<dbReference type="EMBL" id="CAWUPB010001160">
    <property type="protein sequence ID" value="CAK7340840.1"/>
    <property type="molecule type" value="Genomic_DNA"/>
</dbReference>
<dbReference type="PANTHER" id="PTHR48470:SF1">
    <property type="entry name" value="CELL DIVISION CONTROL PROTEIN 48 C ISOFORM 1"/>
    <property type="match status" value="1"/>
</dbReference>
<dbReference type="Proteomes" id="UP001314170">
    <property type="component" value="Unassembled WGS sequence"/>
</dbReference>
<feature type="non-terminal residue" evidence="2">
    <location>
        <position position="1"/>
    </location>
</feature>
<name>A0AAV1RYB3_9ROSI</name>
<reference evidence="2 3" key="1">
    <citation type="submission" date="2024-01" db="EMBL/GenBank/DDBJ databases">
        <authorList>
            <person name="Waweru B."/>
        </authorList>
    </citation>
    <scope>NUCLEOTIDE SEQUENCE [LARGE SCALE GENOMIC DNA]</scope>
</reference>
<dbReference type="Gene3D" id="1.10.8.60">
    <property type="match status" value="2"/>
</dbReference>
<dbReference type="AlphaFoldDB" id="A0AAV1RYB3"/>
<gene>
    <name evidence="2" type="ORF">DCAF_LOCUS15929</name>
</gene>
<dbReference type="Gene3D" id="3.40.50.300">
    <property type="entry name" value="P-loop containing nucleotide triphosphate hydrolases"/>
    <property type="match status" value="2"/>
</dbReference>
<evidence type="ECO:0000313" key="2">
    <source>
        <dbReference type="EMBL" id="CAK7340840.1"/>
    </source>
</evidence>
<organism evidence="2 3">
    <name type="scientific">Dovyalis caffra</name>
    <dbReference type="NCBI Taxonomy" id="77055"/>
    <lineage>
        <taxon>Eukaryota</taxon>
        <taxon>Viridiplantae</taxon>
        <taxon>Streptophyta</taxon>
        <taxon>Embryophyta</taxon>
        <taxon>Tracheophyta</taxon>
        <taxon>Spermatophyta</taxon>
        <taxon>Magnoliopsida</taxon>
        <taxon>eudicotyledons</taxon>
        <taxon>Gunneridae</taxon>
        <taxon>Pentapetalae</taxon>
        <taxon>rosids</taxon>
        <taxon>fabids</taxon>
        <taxon>Malpighiales</taxon>
        <taxon>Salicaceae</taxon>
        <taxon>Flacourtieae</taxon>
        <taxon>Dovyalis</taxon>
    </lineage>
</organism>
<accession>A0AAV1RYB3</accession>
<dbReference type="SUPFAM" id="SSF52540">
    <property type="entry name" value="P-loop containing nucleoside triphosphate hydrolases"/>
    <property type="match status" value="1"/>
</dbReference>
<dbReference type="GO" id="GO:0016887">
    <property type="term" value="F:ATP hydrolysis activity"/>
    <property type="evidence" value="ECO:0007669"/>
    <property type="project" value="InterPro"/>
</dbReference>
<evidence type="ECO:0000259" key="1">
    <source>
        <dbReference type="Pfam" id="PF17862"/>
    </source>
</evidence>
<protein>
    <recommendedName>
        <fullName evidence="1">AAA ATPase AAA+ lid domain-containing protein</fullName>
    </recommendedName>
</protein>
<dbReference type="InterPro" id="IPR041569">
    <property type="entry name" value="AAA_lid_3"/>
</dbReference>
<dbReference type="PANTHER" id="PTHR48470">
    <property type="entry name" value="CELL DIVISION CONTROL PROTEIN 48 C ISOFORM 1"/>
    <property type="match status" value="1"/>
</dbReference>
<evidence type="ECO:0000313" key="3">
    <source>
        <dbReference type="Proteomes" id="UP001314170"/>
    </source>
</evidence>
<feature type="domain" description="AAA ATPase AAA+ lid" evidence="1">
    <location>
        <begin position="422"/>
        <end position="456"/>
    </location>
</feature>
<dbReference type="InterPro" id="IPR055278">
    <property type="entry name" value="CDC48c"/>
</dbReference>
<proteinExistence type="predicted"/>
<dbReference type="InterPro" id="IPR027417">
    <property type="entry name" value="P-loop_NTPase"/>
</dbReference>
<sequence>GFDTGVYVRDQEVKGPKPIGHEGVEIELGCTLRLIHSSSTGMIILRWVVSMGWARSQRGDKENPIGSLLNGPTLEASLLEGLVLVIQVVQRALMEKNDTLIQSPSGDIVARAISTTPSKRMSLRKACLGMITRAKNKINKPLQKLGLHTHIHYTNNNIKPTTMNQALKDPNLKKAIYEEPLTSVNGCPQNVEEFLTKVLTEASRRKASPWDASYRCQTPKFTGYDGYTDGYDEHNGFHNKDLLKPNGNAHWNDNYDDYYHKQGSNMKPNMITSGGWERPSHSTWVATPNASLSGATNDISAAVGLLKEVAKPCVTTTPQSRYREPAYTDYSKEAANRYSNFNVSYRPYARDDSYTSIIDSREAARKYSGLAVGATNRPDAINPAPRRPGRFDCKIMLGIPDENARAEILLVLTRKCVLEGSLDLLQLAKSTPGFTGADLDALVDKAGTLAVDRTANRESLIYPENIQICSTICSGGRYFGSLQTLKILPSPSLLVSQLWPLPYLSLRAAIRTNHKTCNGCIKLVLVDWFAEQDAATFYLQEAAKVIQPSLRREGFPSIPILEVMDPAVLRPHRFCKHIYVPLPSPDKHGLILKTLANGQPTDASIGLSVIGRTEACENFDNAQMAAFEAANENSSEETEFSIKSIHFERALSEISSSCKPRVLDDK</sequence>